<dbReference type="AlphaFoldDB" id="A0A1G9PGU4"/>
<evidence type="ECO:0000256" key="5">
    <source>
        <dbReference type="ARBA" id="ARBA00037941"/>
    </source>
</evidence>
<name>A0A1G9PGU4_9PROT</name>
<dbReference type="Gene3D" id="3.30.9.10">
    <property type="entry name" value="D-Amino Acid Oxidase, subunit A, domain 2"/>
    <property type="match status" value="1"/>
</dbReference>
<dbReference type="PANTHER" id="PTHR43104:SF4">
    <property type="entry name" value="L-2-HYDROXYGLUTARATE DEHYDROGENASE, MITOCHONDRIAL"/>
    <property type="match status" value="1"/>
</dbReference>
<reference evidence="7 8" key="1">
    <citation type="submission" date="2016-10" db="EMBL/GenBank/DDBJ databases">
        <authorList>
            <person name="de Groot N.N."/>
        </authorList>
    </citation>
    <scope>NUCLEOTIDE SEQUENCE [LARGE SCALE GENOMIC DNA]</scope>
    <source>
        <strain evidence="7 8">DSM 16077</strain>
    </source>
</reference>
<evidence type="ECO:0000259" key="6">
    <source>
        <dbReference type="Pfam" id="PF01266"/>
    </source>
</evidence>
<protein>
    <submittedName>
        <fullName evidence="7">L-2-hydroxyglutarate oxidase LhgO</fullName>
    </submittedName>
</protein>
<accession>A0A1G9PGU4</accession>
<dbReference type="STRING" id="144026.SAMN04488568_103233"/>
<dbReference type="Proteomes" id="UP000199759">
    <property type="component" value="Unassembled WGS sequence"/>
</dbReference>
<evidence type="ECO:0000256" key="2">
    <source>
        <dbReference type="ARBA" id="ARBA00022630"/>
    </source>
</evidence>
<evidence type="ECO:0000256" key="4">
    <source>
        <dbReference type="ARBA" id="ARBA00023002"/>
    </source>
</evidence>
<dbReference type="OrthoDB" id="9801699at2"/>
<comment type="cofactor">
    <cofactor evidence="1">
        <name>FAD</name>
        <dbReference type="ChEBI" id="CHEBI:57692"/>
    </cofactor>
</comment>
<dbReference type="Gene3D" id="3.50.50.60">
    <property type="entry name" value="FAD/NAD(P)-binding domain"/>
    <property type="match status" value="1"/>
</dbReference>
<dbReference type="RefSeq" id="WP_091767521.1">
    <property type="nucleotide sequence ID" value="NZ_FNHG01000003.1"/>
</dbReference>
<keyword evidence="3" id="KW-0274">FAD</keyword>
<evidence type="ECO:0000313" key="8">
    <source>
        <dbReference type="Proteomes" id="UP000199759"/>
    </source>
</evidence>
<dbReference type="EMBL" id="FNHG01000003">
    <property type="protein sequence ID" value="SDL98092.1"/>
    <property type="molecule type" value="Genomic_DNA"/>
</dbReference>
<dbReference type="GO" id="GO:0047545">
    <property type="term" value="F:(S)-2-hydroxyglutarate dehydrogenase activity"/>
    <property type="evidence" value="ECO:0007669"/>
    <property type="project" value="TreeGrafter"/>
</dbReference>
<proteinExistence type="inferred from homology"/>
<gene>
    <name evidence="7" type="ORF">SAMN04488568_103233</name>
</gene>
<organism evidence="7 8">
    <name type="scientific">Maricaulis salignorans</name>
    <dbReference type="NCBI Taxonomy" id="144026"/>
    <lineage>
        <taxon>Bacteria</taxon>
        <taxon>Pseudomonadati</taxon>
        <taxon>Pseudomonadota</taxon>
        <taxon>Alphaproteobacteria</taxon>
        <taxon>Maricaulales</taxon>
        <taxon>Maricaulaceae</taxon>
        <taxon>Maricaulis</taxon>
    </lineage>
</organism>
<keyword evidence="2" id="KW-0285">Flavoprotein</keyword>
<dbReference type="PANTHER" id="PTHR43104">
    <property type="entry name" value="L-2-HYDROXYGLUTARATE DEHYDROGENASE, MITOCHONDRIAL"/>
    <property type="match status" value="1"/>
</dbReference>
<dbReference type="InterPro" id="IPR006076">
    <property type="entry name" value="FAD-dep_OxRdtase"/>
</dbReference>
<dbReference type="SUPFAM" id="SSF51905">
    <property type="entry name" value="FAD/NAD(P)-binding domain"/>
    <property type="match status" value="1"/>
</dbReference>
<evidence type="ECO:0000256" key="1">
    <source>
        <dbReference type="ARBA" id="ARBA00001974"/>
    </source>
</evidence>
<dbReference type="InterPro" id="IPR036188">
    <property type="entry name" value="FAD/NAD-bd_sf"/>
</dbReference>
<evidence type="ECO:0000313" key="7">
    <source>
        <dbReference type="EMBL" id="SDL98092.1"/>
    </source>
</evidence>
<evidence type="ECO:0000256" key="3">
    <source>
        <dbReference type="ARBA" id="ARBA00022827"/>
    </source>
</evidence>
<dbReference type="Pfam" id="PF01266">
    <property type="entry name" value="DAO"/>
    <property type="match status" value="1"/>
</dbReference>
<sequence length="373" mass="38852">MAFETDAIVIGAGAVGLATGRAFALRGHETLVLEAQGAIGQGISSRNSEVIHAGLYYPTGSLKARLCVLGRQLLYAYLDKYHIAHERCGKLIVATQPHEAARLEAIFRQAEENGVDGLQRLTGAQAQAMEPELSAVAAILSPDSGVMDAHGYMANMAGEIAALGGAVVVNTPFAGATALEGGGFVVRTGGEAATEVTTRYLVIAAGLGAQEAAAMVDGFPAAQIPQLHYGKGVYFTSAGKAPFKHLVYPLPIPGALGTHYRRDLGGQARFGPDLDFVEAPDYTVDPARAGAFYDTIRRFWPGLKGDALVPDYAGIRPKLHGPGELQTDFRIDGAEAHGLAGLIALFGIESPGLTSSLAIGETVCQRLGLTGAS</sequence>
<comment type="similarity">
    <text evidence="5">Belongs to the L2HGDH family.</text>
</comment>
<keyword evidence="4" id="KW-0560">Oxidoreductase</keyword>
<keyword evidence="8" id="KW-1185">Reference proteome</keyword>
<feature type="domain" description="FAD dependent oxidoreductase" evidence="6">
    <location>
        <begin position="6"/>
        <end position="366"/>
    </location>
</feature>